<name>A0A150P8Y8_SORCE</name>
<proteinExistence type="predicted"/>
<accession>A0A150P8Y8</accession>
<dbReference type="Proteomes" id="UP000075604">
    <property type="component" value="Unassembled WGS sequence"/>
</dbReference>
<protein>
    <submittedName>
        <fullName evidence="2">Uncharacterized protein</fullName>
    </submittedName>
</protein>
<evidence type="ECO:0000313" key="3">
    <source>
        <dbReference type="Proteomes" id="UP000075604"/>
    </source>
</evidence>
<dbReference type="EMBL" id="JELX01003497">
    <property type="protein sequence ID" value="KYF52086.1"/>
    <property type="molecule type" value="Genomic_DNA"/>
</dbReference>
<gene>
    <name evidence="2" type="ORF">BE04_27330</name>
</gene>
<feature type="region of interest" description="Disordered" evidence="1">
    <location>
        <begin position="1"/>
        <end position="42"/>
    </location>
</feature>
<comment type="caution">
    <text evidence="2">The sequence shown here is derived from an EMBL/GenBank/DDBJ whole genome shotgun (WGS) entry which is preliminary data.</text>
</comment>
<feature type="compositionally biased region" description="Low complexity" evidence="1">
    <location>
        <begin position="29"/>
        <end position="40"/>
    </location>
</feature>
<reference evidence="2 3" key="1">
    <citation type="submission" date="2014-02" db="EMBL/GenBank/DDBJ databases">
        <title>The small core and large imbalanced accessory genome model reveals a collaborative survival strategy of Sorangium cellulosum strains in nature.</title>
        <authorList>
            <person name="Han K."/>
            <person name="Peng R."/>
            <person name="Blom J."/>
            <person name="Li Y.-Z."/>
        </authorList>
    </citation>
    <scope>NUCLEOTIDE SEQUENCE [LARGE SCALE GENOMIC DNA]</scope>
    <source>
        <strain evidence="2 3">So0157-18</strain>
    </source>
</reference>
<sequence>MRSRAADVWSSRRTSASRPSEVDSAPEVAASSNASSGGPAVMRYERELASSYGVSASADPPEPSPISVR</sequence>
<evidence type="ECO:0000256" key="1">
    <source>
        <dbReference type="SAM" id="MobiDB-lite"/>
    </source>
</evidence>
<organism evidence="2 3">
    <name type="scientific">Sorangium cellulosum</name>
    <name type="common">Polyangium cellulosum</name>
    <dbReference type="NCBI Taxonomy" id="56"/>
    <lineage>
        <taxon>Bacteria</taxon>
        <taxon>Pseudomonadati</taxon>
        <taxon>Myxococcota</taxon>
        <taxon>Polyangia</taxon>
        <taxon>Polyangiales</taxon>
        <taxon>Polyangiaceae</taxon>
        <taxon>Sorangium</taxon>
    </lineage>
</organism>
<dbReference type="AlphaFoldDB" id="A0A150P8Y8"/>
<evidence type="ECO:0000313" key="2">
    <source>
        <dbReference type="EMBL" id="KYF52086.1"/>
    </source>
</evidence>